<dbReference type="GO" id="GO:0016020">
    <property type="term" value="C:membrane"/>
    <property type="evidence" value="ECO:0007669"/>
    <property type="project" value="GOC"/>
</dbReference>
<feature type="transmembrane region" description="Helical" evidence="1">
    <location>
        <begin position="111"/>
        <end position="132"/>
    </location>
</feature>
<feature type="transmembrane region" description="Helical" evidence="1">
    <location>
        <begin position="67"/>
        <end position="99"/>
    </location>
</feature>
<organism evidence="2 3">
    <name type="scientific">Gigaspora margarita</name>
    <dbReference type="NCBI Taxonomy" id="4874"/>
    <lineage>
        <taxon>Eukaryota</taxon>
        <taxon>Fungi</taxon>
        <taxon>Fungi incertae sedis</taxon>
        <taxon>Mucoromycota</taxon>
        <taxon>Glomeromycotina</taxon>
        <taxon>Glomeromycetes</taxon>
        <taxon>Diversisporales</taxon>
        <taxon>Gigasporaceae</taxon>
        <taxon>Gigaspora</taxon>
    </lineage>
</organism>
<protein>
    <submittedName>
        <fullName evidence="2">DUF962-domain-containing protein</fullName>
    </submittedName>
</protein>
<dbReference type="AlphaFoldDB" id="A0A8H4APE6"/>
<feature type="transmembrane region" description="Helical" evidence="1">
    <location>
        <begin position="144"/>
        <end position="165"/>
    </location>
</feature>
<evidence type="ECO:0000313" key="3">
    <source>
        <dbReference type="Proteomes" id="UP000439903"/>
    </source>
</evidence>
<keyword evidence="3" id="KW-1185">Reference proteome</keyword>
<dbReference type="EMBL" id="WTPW01000361">
    <property type="protein sequence ID" value="KAF0519642.1"/>
    <property type="molecule type" value="Genomic_DNA"/>
</dbReference>
<dbReference type="GO" id="GO:0046521">
    <property type="term" value="P:sphingoid catabolic process"/>
    <property type="evidence" value="ECO:0007669"/>
    <property type="project" value="TreeGrafter"/>
</dbReference>
<keyword evidence="1" id="KW-0472">Membrane</keyword>
<dbReference type="PANTHER" id="PTHR28026">
    <property type="entry name" value="DUF962 DOMAIN PROTEIN (AFU_ORTHOLOGUE AFUA_8G05310)"/>
    <property type="match status" value="1"/>
</dbReference>
<dbReference type="Proteomes" id="UP000439903">
    <property type="component" value="Unassembled WGS sequence"/>
</dbReference>
<keyword evidence="1" id="KW-1133">Transmembrane helix</keyword>
<sequence>MVMDLLNLEEQLIFYWKYHSHKVNALIHIVCTPLILWSILVLISNFGPLLPYEPDSLWRSTPFIPNAAFFAVLFYISYYVLLEPFAGAICSPFLFYMAYDATNFADFYPNHNTLAAIVCVFSFVMQIFGHMYVEKNGPAAKENFLRAFLLAPLFAWMEVLFSLGYRPALQKRLFVQVESLYNQLG</sequence>
<comment type="caution">
    <text evidence="2">The sequence shown here is derived from an EMBL/GenBank/DDBJ whole genome shotgun (WGS) entry which is preliminary data.</text>
</comment>
<keyword evidence="1" id="KW-0812">Transmembrane</keyword>
<reference evidence="2 3" key="1">
    <citation type="journal article" date="2019" name="Environ. Microbiol.">
        <title>At the nexus of three kingdoms: the genome of the mycorrhizal fungus Gigaspora margarita provides insights into plant, endobacterial and fungal interactions.</title>
        <authorList>
            <person name="Venice F."/>
            <person name="Ghignone S."/>
            <person name="Salvioli di Fossalunga A."/>
            <person name="Amselem J."/>
            <person name="Novero M."/>
            <person name="Xianan X."/>
            <person name="Sedzielewska Toro K."/>
            <person name="Morin E."/>
            <person name="Lipzen A."/>
            <person name="Grigoriev I.V."/>
            <person name="Henrissat B."/>
            <person name="Martin F.M."/>
            <person name="Bonfante P."/>
        </authorList>
    </citation>
    <scope>NUCLEOTIDE SEQUENCE [LARGE SCALE GENOMIC DNA]</scope>
    <source>
        <strain evidence="2 3">BEG34</strain>
    </source>
</reference>
<proteinExistence type="predicted"/>
<evidence type="ECO:0000256" key="1">
    <source>
        <dbReference type="SAM" id="Phobius"/>
    </source>
</evidence>
<accession>A0A8H4APE6</accession>
<dbReference type="OrthoDB" id="2124888at2759"/>
<evidence type="ECO:0000313" key="2">
    <source>
        <dbReference type="EMBL" id="KAF0519642.1"/>
    </source>
</evidence>
<feature type="transmembrane region" description="Helical" evidence="1">
    <location>
        <begin position="25"/>
        <end position="47"/>
    </location>
</feature>
<dbReference type="PANTHER" id="PTHR28026:SF9">
    <property type="entry name" value="2-HYDROXY-PALMITIC ACID DIOXYGENASE MPO1"/>
    <property type="match status" value="1"/>
</dbReference>
<dbReference type="Pfam" id="PF06127">
    <property type="entry name" value="Mpo1-like"/>
    <property type="match status" value="1"/>
</dbReference>
<gene>
    <name evidence="2" type="ORF">F8M41_016563</name>
</gene>
<name>A0A8H4APE6_GIGMA</name>
<dbReference type="InterPro" id="IPR009305">
    <property type="entry name" value="Mpo1-like"/>
</dbReference>
<dbReference type="GO" id="GO:0005783">
    <property type="term" value="C:endoplasmic reticulum"/>
    <property type="evidence" value="ECO:0007669"/>
    <property type="project" value="TreeGrafter"/>
</dbReference>